<accession>A0A820CTA6</accession>
<name>A0A820CTA6_9BILA</name>
<gene>
    <name evidence="1" type="ORF">OXD698_LOCUS41807</name>
</gene>
<dbReference type="EMBL" id="CAJOAZ010010377">
    <property type="protein sequence ID" value="CAF4219722.1"/>
    <property type="molecule type" value="Genomic_DNA"/>
</dbReference>
<dbReference type="AlphaFoldDB" id="A0A820CTA6"/>
<organism evidence="1 2">
    <name type="scientific">Adineta steineri</name>
    <dbReference type="NCBI Taxonomy" id="433720"/>
    <lineage>
        <taxon>Eukaryota</taxon>
        <taxon>Metazoa</taxon>
        <taxon>Spiralia</taxon>
        <taxon>Gnathifera</taxon>
        <taxon>Rotifera</taxon>
        <taxon>Eurotatoria</taxon>
        <taxon>Bdelloidea</taxon>
        <taxon>Adinetida</taxon>
        <taxon>Adinetidae</taxon>
        <taxon>Adineta</taxon>
    </lineage>
</organism>
<reference evidence="1" key="1">
    <citation type="submission" date="2021-02" db="EMBL/GenBank/DDBJ databases">
        <authorList>
            <person name="Nowell W R."/>
        </authorList>
    </citation>
    <scope>NUCLEOTIDE SEQUENCE</scope>
</reference>
<protein>
    <submittedName>
        <fullName evidence="1">Uncharacterized protein</fullName>
    </submittedName>
</protein>
<proteinExistence type="predicted"/>
<sequence length="360" mass="39147">MIAYSSVSYYQVRLPSGDNQISLLNIVISIRDLLDCVVEVNMSSVHVIVDYITTNDLLTSLQSSSSVLTNNLIVQLLSSGNQNIVGQIITAIAQQFNQMNSENIDQAISSGIPAATILVSSLGSSSLQGNSTSFNESALTEYNKILNAQANLRDYLITFTSDLLITTSNSIKLQSSALAQITQSTNQLTRAALSIASNRCYQLSLALSSMATQIPYEDAQIAANQLIQCASNVLTAVNGPLQERTSTLDLDYSRANMVPTDYDTDLESAWSNTTNQINSQVTSIISLITSSLNIHLNIGQNSIINTSQTYMSLETISTQSLSNRIVKQIENAQFHIPSDFNLNTNDNSSISLRVSFFNII</sequence>
<evidence type="ECO:0000313" key="1">
    <source>
        <dbReference type="EMBL" id="CAF4219722.1"/>
    </source>
</evidence>
<dbReference type="Proteomes" id="UP000663844">
    <property type="component" value="Unassembled WGS sequence"/>
</dbReference>
<comment type="caution">
    <text evidence="1">The sequence shown here is derived from an EMBL/GenBank/DDBJ whole genome shotgun (WGS) entry which is preliminary data.</text>
</comment>
<evidence type="ECO:0000313" key="2">
    <source>
        <dbReference type="Proteomes" id="UP000663844"/>
    </source>
</evidence>